<dbReference type="PROSITE" id="PS00383">
    <property type="entry name" value="TYR_PHOSPHATASE_1"/>
    <property type="match status" value="1"/>
</dbReference>
<reference evidence="3 4" key="1">
    <citation type="submission" date="2016-11" db="EMBL/GenBank/DDBJ databases">
        <title>Rahnella oryzae sp. nov., isolated from rice root.</title>
        <authorList>
            <person name="Zhang X.-X."/>
            <person name="Zhang J."/>
        </authorList>
    </citation>
    <scope>NUCLEOTIDE SEQUENCE [LARGE SCALE GENOMIC DNA]</scope>
    <source>
        <strain evidence="3 4">J11-6</strain>
    </source>
</reference>
<dbReference type="AlphaFoldDB" id="A0A1S8CID1"/>
<dbReference type="PROSITE" id="PS50056">
    <property type="entry name" value="TYR_PHOSPHATASE_2"/>
    <property type="match status" value="1"/>
</dbReference>
<gene>
    <name evidence="3" type="ORF">BMI79_15095</name>
</gene>
<dbReference type="GO" id="GO:0016791">
    <property type="term" value="F:phosphatase activity"/>
    <property type="evidence" value="ECO:0007669"/>
    <property type="project" value="TreeGrafter"/>
</dbReference>
<dbReference type="OrthoDB" id="9802987at2"/>
<accession>A0A1S8CID1</accession>
<evidence type="ECO:0000313" key="3">
    <source>
        <dbReference type="EMBL" id="OMQ21408.1"/>
    </source>
</evidence>
<dbReference type="InterPro" id="IPR016130">
    <property type="entry name" value="Tyr_Pase_AS"/>
</dbReference>
<dbReference type="Gene3D" id="3.90.190.10">
    <property type="entry name" value="Protein tyrosine phosphatase superfamily"/>
    <property type="match status" value="1"/>
</dbReference>
<protein>
    <recommendedName>
        <fullName evidence="2">Tyrosine specific protein phosphatases domain-containing protein</fullName>
    </recommendedName>
</protein>
<dbReference type="InterPro" id="IPR000387">
    <property type="entry name" value="Tyr_Pase_dom"/>
</dbReference>
<dbReference type="Pfam" id="PF22785">
    <property type="entry name" value="Tc-R-P"/>
    <property type="match status" value="1"/>
</dbReference>
<evidence type="ECO:0000313" key="4">
    <source>
        <dbReference type="Proteomes" id="UP000216021"/>
    </source>
</evidence>
<comment type="similarity">
    <text evidence="1">Belongs to the protein-tyrosine phosphatase family.</text>
</comment>
<dbReference type="SUPFAM" id="SSF52799">
    <property type="entry name" value="(Phosphotyrosine protein) phosphatases II"/>
    <property type="match status" value="1"/>
</dbReference>
<dbReference type="InterPro" id="IPR029021">
    <property type="entry name" value="Prot-tyrosine_phosphatase-like"/>
</dbReference>
<organism evidence="3 4">
    <name type="scientific">Serratia oryzae</name>
    <dbReference type="NCBI Taxonomy" id="2034155"/>
    <lineage>
        <taxon>Bacteria</taxon>
        <taxon>Pseudomonadati</taxon>
        <taxon>Pseudomonadota</taxon>
        <taxon>Gammaproteobacteria</taxon>
        <taxon>Enterobacterales</taxon>
        <taxon>Yersiniaceae</taxon>
        <taxon>Serratia</taxon>
    </lineage>
</organism>
<dbReference type="PANTHER" id="PTHR31126:SF72">
    <property type="entry name" value="DUAL SPECIFICITY PROTEIN PHOSPHATASE TPBA"/>
    <property type="match status" value="1"/>
</dbReference>
<comment type="caution">
    <text evidence="3">The sequence shown here is derived from an EMBL/GenBank/DDBJ whole genome shotgun (WGS) entry which is preliminary data.</text>
</comment>
<proteinExistence type="inferred from homology"/>
<dbReference type="RefSeq" id="WP_076943039.1">
    <property type="nucleotide sequence ID" value="NZ_MOXD01000008.1"/>
</dbReference>
<keyword evidence="4" id="KW-1185">Reference proteome</keyword>
<evidence type="ECO:0000256" key="1">
    <source>
        <dbReference type="ARBA" id="ARBA00009580"/>
    </source>
</evidence>
<name>A0A1S8CID1_9GAMM</name>
<evidence type="ECO:0000259" key="2">
    <source>
        <dbReference type="PROSITE" id="PS50056"/>
    </source>
</evidence>
<dbReference type="EMBL" id="MOXD01000008">
    <property type="protein sequence ID" value="OMQ21408.1"/>
    <property type="molecule type" value="Genomic_DNA"/>
</dbReference>
<dbReference type="STRING" id="2034155.BMI79_15095"/>
<sequence>MIDRLQRSGKKRSSALYYQVQLLAVSALLMCSLAVHATVLGLPQNYHQVSADLYRSAQPDSAQMRALEQSGIKTVLSLRQWNDDDSEAKGTTLILRRVPMNAAVINDDVVVSALREIRFAQKPMLVHCWHGSDRTGLIVAMYQLVFEHAAKTDVLAELRKPEYGYHESYYGGIARYVRDVDVNRIQQRVFSAPAG</sequence>
<dbReference type="PANTHER" id="PTHR31126">
    <property type="entry name" value="TYROSINE-PROTEIN PHOSPHATASE"/>
    <property type="match status" value="1"/>
</dbReference>
<feature type="domain" description="Tyrosine specific protein phosphatases" evidence="2">
    <location>
        <begin position="108"/>
        <end position="160"/>
    </location>
</feature>
<dbReference type="Proteomes" id="UP000216021">
    <property type="component" value="Unassembled WGS sequence"/>
</dbReference>